<organism evidence="9">
    <name type="scientific">Solanum chilense</name>
    <name type="common">Tomato</name>
    <name type="synonym">Lycopersicon chilense</name>
    <dbReference type="NCBI Taxonomy" id="4083"/>
    <lineage>
        <taxon>Eukaryota</taxon>
        <taxon>Viridiplantae</taxon>
        <taxon>Streptophyta</taxon>
        <taxon>Embryophyta</taxon>
        <taxon>Tracheophyta</taxon>
        <taxon>Spermatophyta</taxon>
        <taxon>Magnoliopsida</taxon>
        <taxon>eudicotyledons</taxon>
        <taxon>Gunneridae</taxon>
        <taxon>Pentapetalae</taxon>
        <taxon>asterids</taxon>
        <taxon>lamiids</taxon>
        <taxon>Solanales</taxon>
        <taxon>Solanaceae</taxon>
        <taxon>Solanoideae</taxon>
        <taxon>Solaneae</taxon>
        <taxon>Solanum</taxon>
        <taxon>Solanum subgen. Lycopersicon</taxon>
    </lineage>
</organism>
<dbReference type="PROSITE" id="PS50275">
    <property type="entry name" value="SAC"/>
    <property type="match status" value="1"/>
</dbReference>
<comment type="subcellular location">
    <subcellularLocation>
        <location evidence="1">Vacuole membrane</location>
        <topology evidence="1">Peripheral membrane protein</topology>
    </subcellularLocation>
</comment>
<dbReference type="InterPro" id="IPR002013">
    <property type="entry name" value="SAC_dom"/>
</dbReference>
<evidence type="ECO:0000256" key="6">
    <source>
        <dbReference type="ARBA" id="ARBA00023464"/>
    </source>
</evidence>
<feature type="region of interest" description="Disordered" evidence="7">
    <location>
        <begin position="747"/>
        <end position="766"/>
    </location>
</feature>
<evidence type="ECO:0000256" key="1">
    <source>
        <dbReference type="ARBA" id="ARBA00004148"/>
    </source>
</evidence>
<feature type="region of interest" description="Disordered" evidence="7">
    <location>
        <begin position="1"/>
        <end position="25"/>
    </location>
</feature>
<evidence type="ECO:0000256" key="5">
    <source>
        <dbReference type="ARBA" id="ARBA00023337"/>
    </source>
</evidence>
<dbReference type="AlphaFoldDB" id="A0A6N2B6E4"/>
<dbReference type="Pfam" id="PF02383">
    <property type="entry name" value="Syja_N"/>
    <property type="match status" value="1"/>
</dbReference>
<proteinExistence type="predicted"/>
<comment type="catalytic activity">
    <reaction evidence="5">
        <text>a 1,2-diacyl-sn-glycero-3-phospho-(1D-myo-inositol-3,5-bisphosphate) + H2O = a 1,2-diacyl-sn-glycero-3-phospho-(1D-myo-inositol-3-phosphate) + phosphate</text>
        <dbReference type="Rhea" id="RHEA:32955"/>
        <dbReference type="ChEBI" id="CHEBI:15377"/>
        <dbReference type="ChEBI" id="CHEBI:43474"/>
        <dbReference type="ChEBI" id="CHEBI:57923"/>
        <dbReference type="ChEBI" id="CHEBI:58088"/>
    </reaction>
</comment>
<evidence type="ECO:0000259" key="8">
    <source>
        <dbReference type="PROSITE" id="PS50275"/>
    </source>
</evidence>
<keyword evidence="4" id="KW-0472">Membrane</keyword>
<dbReference type="GO" id="GO:0046856">
    <property type="term" value="P:phosphatidylinositol dephosphorylation"/>
    <property type="evidence" value="ECO:0007669"/>
    <property type="project" value="InterPro"/>
</dbReference>
<evidence type="ECO:0000256" key="2">
    <source>
        <dbReference type="ARBA" id="ARBA00022554"/>
    </source>
</evidence>
<dbReference type="GO" id="GO:0043813">
    <property type="term" value="F:phosphatidylinositol-3,5-bisphosphate 5-phosphatase activity"/>
    <property type="evidence" value="ECO:0007669"/>
    <property type="project" value="InterPro"/>
</dbReference>
<evidence type="ECO:0000256" key="7">
    <source>
        <dbReference type="SAM" id="MobiDB-lite"/>
    </source>
</evidence>
<protein>
    <recommendedName>
        <fullName evidence="8">SAC domain-containing protein</fullName>
    </recommendedName>
</protein>
<comment type="caution">
    <text evidence="9">The sequence shown here is derived from an EMBL/GenBank/DDBJ whole genome shotgun (WGS) entry which is preliminary data.</text>
</comment>
<comment type="subunit">
    <text evidence="6">Component of the PI(3,5)P2 regulatory complex at least composed of ATG18, SAC/FIG4, FAB1 and VAC14.</text>
</comment>
<evidence type="ECO:0000256" key="3">
    <source>
        <dbReference type="ARBA" id="ARBA00022801"/>
    </source>
</evidence>
<gene>
    <name evidence="9" type="ORF">EJD97_017129</name>
</gene>
<name>A0A6N2B6E4_SOLCI</name>
<dbReference type="EMBL" id="RXGB01004537">
    <property type="protein sequence ID" value="TMW89474.1"/>
    <property type="molecule type" value="Genomic_DNA"/>
</dbReference>
<keyword evidence="3" id="KW-0378">Hydrolase</keyword>
<dbReference type="GO" id="GO:0005774">
    <property type="term" value="C:vacuolar membrane"/>
    <property type="evidence" value="ECO:0007669"/>
    <property type="project" value="UniProtKB-SubCell"/>
</dbReference>
<dbReference type="InterPro" id="IPR043573">
    <property type="entry name" value="Fig4-like"/>
</dbReference>
<keyword evidence="2" id="KW-0926">Vacuole</keyword>
<reference evidence="9" key="1">
    <citation type="submission" date="2019-05" db="EMBL/GenBank/DDBJ databases">
        <title>The de novo reference genome and transcriptome assemblies of the wild tomato species Solanum chilense.</title>
        <authorList>
            <person name="Stam R."/>
            <person name="Nosenko T."/>
            <person name="Hoerger A.C."/>
            <person name="Stephan W."/>
            <person name="Seidel M.A."/>
            <person name="Kuhn J.M.M."/>
            <person name="Haberer G."/>
            <person name="Tellier A."/>
        </authorList>
    </citation>
    <scope>NUCLEOTIDE SEQUENCE</scope>
    <source>
        <tissue evidence="9">Mature leaves</tissue>
    </source>
</reference>
<dbReference type="PANTHER" id="PTHR45738">
    <property type="entry name" value="POLYPHOSPHOINOSITIDE PHOSPHATASE"/>
    <property type="match status" value="1"/>
</dbReference>
<evidence type="ECO:0000256" key="4">
    <source>
        <dbReference type="ARBA" id="ARBA00023136"/>
    </source>
</evidence>
<feature type="domain" description="SAC" evidence="8">
    <location>
        <begin position="173"/>
        <end position="575"/>
    </location>
</feature>
<feature type="region of interest" description="Disordered" evidence="7">
    <location>
        <begin position="909"/>
        <end position="935"/>
    </location>
</feature>
<sequence>MAKPENMKSNSSKLPQKIHPSNDPSEFNPLSYSLEKFRLYETRARFYLIGSDRNKQFFRVLKIDRMEPSDLNISEDPVVYPPQEVKSLLQRIAEGNRATGGLNFVAKVYGIAGCIRFLESYYLVLVTKRRQIGSICGHAIYSIDESQIITIPHVSVQTDVAHSKTELRYKKLLSSVDLAKDFFYSYTYPIMRSLQNNVLSMGEDGMPYDNIFVWNSYLTHTIRSRCKNTMWTIALVHGHFKQTRLSIFGKDFSVSLISRRSRHFAGTRYLKRGVNDHGRVANDVETEQIVLDEEAGSCKGKMSSVVQMRGSIPLFWSQEASRFSPKPDIILQRYDPTYEATRLHFEDLARRYGNPIIILNLIKTVEKRPREMMLRREFANAVGYLNQILSEENHLKFIHWDFHKFAKSKSANVLAVLGGVASEALDLTGFYYSGKPVVVKRRTTQLSRTSTARDSSLRDLRANSGELSRIGSNNEILNSLIKQEREADNSQQIGKDNDDNAAPKFQSGVLRTNCIDCLDRTNVAQYAYGLEALGRQLHAMGLTDRPKVDADSSIAAALMDMYQGMGDALAQQYGGSAAHNTVFPERQGKWKATTQSREFLKSIKRYYSNAYTDGEKQDAINLFLGYFQPQEGKPALWELDSDYYLHVSGIGDDLIPDYGLSFVATAVGQRTTLAPVPACREDFLRMKLTSFDKLLERTCCHIKNVRLCSETDQKSGNSGVAPDAAEIQLRSPNWLFGQRKYDDSNSASKLSSHAVPNGVSNGENEADGLGDLTWISGVPDLNQEDIFERYLTMTATNEANGWYGGTLLGDQDESSEIYRHYAELIQGPAMEPFEHDSENEKYYTELLLKGSAEAMDDVAIEAEMESAFKAYDQIGADLGIFPKSCKALATDPSQLTRWLVGEDKLPNATKQQELTQKKEQNLKRSIPYRTETEIG</sequence>
<accession>A0A6N2B6E4</accession>
<evidence type="ECO:0000313" key="9">
    <source>
        <dbReference type="EMBL" id="TMW89474.1"/>
    </source>
</evidence>
<dbReference type="PANTHER" id="PTHR45738:SF5">
    <property type="entry name" value="POLYPHOSPHOINOSITIDE PHOSPHATASE"/>
    <property type="match status" value="1"/>
</dbReference>